<dbReference type="Gramene" id="OIW11974">
    <property type="protein sequence ID" value="OIW11974"/>
    <property type="gene ID" value="TanjilG_02181"/>
</dbReference>
<dbReference type="AlphaFoldDB" id="A0A1J7HGM6"/>
<dbReference type="Proteomes" id="UP000188354">
    <property type="component" value="Chromosome LG05"/>
</dbReference>
<protein>
    <submittedName>
        <fullName evidence="1">Uncharacterized protein</fullName>
    </submittedName>
</protein>
<dbReference type="EMBL" id="CM007365">
    <property type="protein sequence ID" value="OIW11974.1"/>
    <property type="molecule type" value="Genomic_DNA"/>
</dbReference>
<name>A0A1J7HGM6_LUPAN</name>
<sequence length="50" mass="5868">MQYIFLNPDHEVLLEVFDLLVTLTLSFTSKIEFNLSNQTFNSECRLQLVC</sequence>
<accession>A0A1J7HGM6</accession>
<evidence type="ECO:0000313" key="1">
    <source>
        <dbReference type="EMBL" id="OIW11974.1"/>
    </source>
</evidence>
<proteinExistence type="predicted"/>
<keyword evidence="2" id="KW-1185">Reference proteome</keyword>
<reference evidence="1 2" key="1">
    <citation type="journal article" date="2017" name="Plant Biotechnol. J.">
        <title>A comprehensive draft genome sequence for lupin (Lupinus angustifolius), an emerging health food: insights into plant-microbe interactions and legume evolution.</title>
        <authorList>
            <person name="Hane J.K."/>
            <person name="Ming Y."/>
            <person name="Kamphuis L.G."/>
            <person name="Nelson M.N."/>
            <person name="Garg G."/>
            <person name="Atkins C.A."/>
            <person name="Bayer P.E."/>
            <person name="Bravo A."/>
            <person name="Bringans S."/>
            <person name="Cannon S."/>
            <person name="Edwards D."/>
            <person name="Foley R."/>
            <person name="Gao L.L."/>
            <person name="Harrison M.J."/>
            <person name="Huang W."/>
            <person name="Hurgobin B."/>
            <person name="Li S."/>
            <person name="Liu C.W."/>
            <person name="McGrath A."/>
            <person name="Morahan G."/>
            <person name="Murray J."/>
            <person name="Weller J."/>
            <person name="Jian J."/>
            <person name="Singh K.B."/>
        </authorList>
    </citation>
    <scope>NUCLEOTIDE SEQUENCE [LARGE SCALE GENOMIC DNA]</scope>
    <source>
        <strain evidence="2">cv. Tanjil</strain>
        <tissue evidence="1">Whole plant</tissue>
    </source>
</reference>
<organism evidence="1 2">
    <name type="scientific">Lupinus angustifolius</name>
    <name type="common">Narrow-leaved blue lupine</name>
    <dbReference type="NCBI Taxonomy" id="3871"/>
    <lineage>
        <taxon>Eukaryota</taxon>
        <taxon>Viridiplantae</taxon>
        <taxon>Streptophyta</taxon>
        <taxon>Embryophyta</taxon>
        <taxon>Tracheophyta</taxon>
        <taxon>Spermatophyta</taxon>
        <taxon>Magnoliopsida</taxon>
        <taxon>eudicotyledons</taxon>
        <taxon>Gunneridae</taxon>
        <taxon>Pentapetalae</taxon>
        <taxon>rosids</taxon>
        <taxon>fabids</taxon>
        <taxon>Fabales</taxon>
        <taxon>Fabaceae</taxon>
        <taxon>Papilionoideae</taxon>
        <taxon>50 kb inversion clade</taxon>
        <taxon>genistoids sensu lato</taxon>
        <taxon>core genistoids</taxon>
        <taxon>Genisteae</taxon>
        <taxon>Lupinus</taxon>
    </lineage>
</organism>
<gene>
    <name evidence="1" type="ORF">TanjilG_02181</name>
</gene>
<evidence type="ECO:0000313" key="2">
    <source>
        <dbReference type="Proteomes" id="UP000188354"/>
    </source>
</evidence>